<feature type="non-terminal residue" evidence="1">
    <location>
        <position position="1"/>
    </location>
</feature>
<reference evidence="1 2" key="1">
    <citation type="submission" date="2021-06" db="EMBL/GenBank/DDBJ databases">
        <title>Caerostris extrusa draft genome.</title>
        <authorList>
            <person name="Kono N."/>
            <person name="Arakawa K."/>
        </authorList>
    </citation>
    <scope>NUCLEOTIDE SEQUENCE [LARGE SCALE GENOMIC DNA]</scope>
</reference>
<dbReference type="AlphaFoldDB" id="A0AAV4NTK2"/>
<organism evidence="1 2">
    <name type="scientific">Caerostris extrusa</name>
    <name type="common">Bark spider</name>
    <name type="synonym">Caerostris bankana</name>
    <dbReference type="NCBI Taxonomy" id="172846"/>
    <lineage>
        <taxon>Eukaryota</taxon>
        <taxon>Metazoa</taxon>
        <taxon>Ecdysozoa</taxon>
        <taxon>Arthropoda</taxon>
        <taxon>Chelicerata</taxon>
        <taxon>Arachnida</taxon>
        <taxon>Araneae</taxon>
        <taxon>Araneomorphae</taxon>
        <taxon>Entelegynae</taxon>
        <taxon>Araneoidea</taxon>
        <taxon>Araneidae</taxon>
        <taxon>Caerostris</taxon>
    </lineage>
</organism>
<evidence type="ECO:0000313" key="1">
    <source>
        <dbReference type="EMBL" id="GIX87050.1"/>
    </source>
</evidence>
<accession>A0AAV4NTK2</accession>
<sequence length="57" mass="6842">SALCFDILWKKQYLMQKYMKILYILPCVLTKCESDSMQKYMKTLYILPCVLTYCESD</sequence>
<gene>
    <name evidence="1" type="ORF">CEXT_427311</name>
</gene>
<proteinExistence type="predicted"/>
<protein>
    <submittedName>
        <fullName evidence="1">Uncharacterized protein</fullName>
    </submittedName>
</protein>
<dbReference type="Proteomes" id="UP001054945">
    <property type="component" value="Unassembled WGS sequence"/>
</dbReference>
<name>A0AAV4NTK2_CAEEX</name>
<dbReference type="EMBL" id="BPLR01003645">
    <property type="protein sequence ID" value="GIX87050.1"/>
    <property type="molecule type" value="Genomic_DNA"/>
</dbReference>
<evidence type="ECO:0000313" key="2">
    <source>
        <dbReference type="Proteomes" id="UP001054945"/>
    </source>
</evidence>
<keyword evidence="2" id="KW-1185">Reference proteome</keyword>
<comment type="caution">
    <text evidence="1">The sequence shown here is derived from an EMBL/GenBank/DDBJ whole genome shotgun (WGS) entry which is preliminary data.</text>
</comment>